<evidence type="ECO:0000313" key="2">
    <source>
        <dbReference type="Proteomes" id="UP001596220"/>
    </source>
</evidence>
<gene>
    <name evidence="1" type="ORF">ACFP3R_13755</name>
</gene>
<dbReference type="RefSeq" id="WP_380636123.1">
    <property type="nucleotide sequence ID" value="NZ_JBHSQO010000011.1"/>
</dbReference>
<organism evidence="1 2">
    <name type="scientific">Saccharothrix lopnurensis</name>
    <dbReference type="NCBI Taxonomy" id="1670621"/>
    <lineage>
        <taxon>Bacteria</taxon>
        <taxon>Bacillati</taxon>
        <taxon>Actinomycetota</taxon>
        <taxon>Actinomycetes</taxon>
        <taxon>Pseudonocardiales</taxon>
        <taxon>Pseudonocardiaceae</taxon>
        <taxon>Saccharothrix</taxon>
    </lineage>
</organism>
<reference evidence="2" key="1">
    <citation type="journal article" date="2019" name="Int. J. Syst. Evol. Microbiol.">
        <title>The Global Catalogue of Microorganisms (GCM) 10K type strain sequencing project: providing services to taxonomists for standard genome sequencing and annotation.</title>
        <authorList>
            <consortium name="The Broad Institute Genomics Platform"/>
            <consortium name="The Broad Institute Genome Sequencing Center for Infectious Disease"/>
            <person name="Wu L."/>
            <person name="Ma J."/>
        </authorList>
    </citation>
    <scope>NUCLEOTIDE SEQUENCE [LARGE SCALE GENOMIC DNA]</scope>
    <source>
        <strain evidence="2">CGMCC 4.7246</strain>
    </source>
</reference>
<dbReference type="Proteomes" id="UP001596220">
    <property type="component" value="Unassembled WGS sequence"/>
</dbReference>
<sequence length="199" mass="21244">MEAAQRVLLIDLENMIGPVNPRPELVRGRITALVRAAGPVHHALACYARTEPELDVIGNVLTEMNVPSRVVAPGPDAAEKALLAHARYAHDRGCRTFSVASADRSFTALAEFGDFDVIAWTNQQVSTRLQAAARQVLRVPRSGPATGPAPVYRTPGPVLPLLSALTTGIGIGLGHFLVERLVNRVTPPGAPRRSGGRSR</sequence>
<protein>
    <recommendedName>
        <fullName evidence="3">NYN domain-containing protein</fullName>
    </recommendedName>
</protein>
<comment type="caution">
    <text evidence="1">The sequence shown here is derived from an EMBL/GenBank/DDBJ whole genome shotgun (WGS) entry which is preliminary data.</text>
</comment>
<name>A0ABW1P4S4_9PSEU</name>
<proteinExistence type="predicted"/>
<evidence type="ECO:0008006" key="3">
    <source>
        <dbReference type="Google" id="ProtNLM"/>
    </source>
</evidence>
<accession>A0ABW1P4S4</accession>
<keyword evidence="2" id="KW-1185">Reference proteome</keyword>
<dbReference type="EMBL" id="JBHSQO010000011">
    <property type="protein sequence ID" value="MFC6090345.1"/>
    <property type="molecule type" value="Genomic_DNA"/>
</dbReference>
<evidence type="ECO:0000313" key="1">
    <source>
        <dbReference type="EMBL" id="MFC6090345.1"/>
    </source>
</evidence>